<comment type="similarity">
    <text evidence="1">Belongs to the sigma-70 factor family. ECF subfamily.</text>
</comment>
<dbReference type="CDD" id="cd06171">
    <property type="entry name" value="Sigma70_r4"/>
    <property type="match status" value="1"/>
</dbReference>
<feature type="region of interest" description="Disordered" evidence="5">
    <location>
        <begin position="1"/>
        <end position="27"/>
    </location>
</feature>
<dbReference type="SUPFAM" id="SSF88659">
    <property type="entry name" value="Sigma3 and sigma4 domains of RNA polymerase sigma factors"/>
    <property type="match status" value="1"/>
</dbReference>
<evidence type="ECO:0000259" key="6">
    <source>
        <dbReference type="Pfam" id="PF04542"/>
    </source>
</evidence>
<dbReference type="InterPro" id="IPR014284">
    <property type="entry name" value="RNA_pol_sigma-70_dom"/>
</dbReference>
<dbReference type="InterPro" id="IPR013325">
    <property type="entry name" value="RNA_pol_sigma_r2"/>
</dbReference>
<dbReference type="SUPFAM" id="SSF88946">
    <property type="entry name" value="Sigma2 domain of RNA polymerase sigma factors"/>
    <property type="match status" value="1"/>
</dbReference>
<dbReference type="GO" id="GO:0006352">
    <property type="term" value="P:DNA-templated transcription initiation"/>
    <property type="evidence" value="ECO:0007669"/>
    <property type="project" value="InterPro"/>
</dbReference>
<evidence type="ECO:0000313" key="8">
    <source>
        <dbReference type="EMBL" id="RAU20317.1"/>
    </source>
</evidence>
<dbReference type="AlphaFoldDB" id="A0A364NTX2"/>
<dbReference type="GO" id="GO:0003677">
    <property type="term" value="F:DNA binding"/>
    <property type="evidence" value="ECO:0007669"/>
    <property type="project" value="InterPro"/>
</dbReference>
<dbReference type="InterPro" id="IPR013324">
    <property type="entry name" value="RNA_pol_sigma_r3/r4-like"/>
</dbReference>
<dbReference type="Gene3D" id="1.10.10.10">
    <property type="entry name" value="Winged helix-like DNA-binding domain superfamily/Winged helix DNA-binding domain"/>
    <property type="match status" value="1"/>
</dbReference>
<dbReference type="NCBIfam" id="TIGR02937">
    <property type="entry name" value="sigma70-ECF"/>
    <property type="match status" value="1"/>
</dbReference>
<feature type="compositionally biased region" description="Basic and acidic residues" evidence="5">
    <location>
        <begin position="8"/>
        <end position="18"/>
    </location>
</feature>
<feature type="domain" description="RNA polymerase sigma-70 region 2" evidence="6">
    <location>
        <begin position="36"/>
        <end position="94"/>
    </location>
</feature>
<dbReference type="InterPro" id="IPR013249">
    <property type="entry name" value="RNA_pol_sigma70_r4_t2"/>
</dbReference>
<dbReference type="PANTHER" id="PTHR43133">
    <property type="entry name" value="RNA POLYMERASE ECF-TYPE SIGMA FACTO"/>
    <property type="match status" value="1"/>
</dbReference>
<dbReference type="RefSeq" id="WP_112147154.1">
    <property type="nucleotide sequence ID" value="NZ_PGTO01000026.1"/>
</dbReference>
<feature type="domain" description="RNA polymerase sigma factor 70 region 4 type 2" evidence="7">
    <location>
        <begin position="127"/>
        <end position="179"/>
    </location>
</feature>
<keyword evidence="9" id="KW-1185">Reference proteome</keyword>
<protein>
    <submittedName>
        <fullName evidence="8">RNA polymerase subunit sigma-70</fullName>
    </submittedName>
</protein>
<evidence type="ECO:0000256" key="4">
    <source>
        <dbReference type="ARBA" id="ARBA00023163"/>
    </source>
</evidence>
<evidence type="ECO:0000313" key="9">
    <source>
        <dbReference type="Proteomes" id="UP000251075"/>
    </source>
</evidence>
<keyword evidence="2" id="KW-0805">Transcription regulation</keyword>
<comment type="caution">
    <text evidence="8">The sequence shown here is derived from an EMBL/GenBank/DDBJ whole genome shotgun (WGS) entry which is preliminary data.</text>
</comment>
<dbReference type="InterPro" id="IPR039425">
    <property type="entry name" value="RNA_pol_sigma-70-like"/>
</dbReference>
<dbReference type="PANTHER" id="PTHR43133:SF63">
    <property type="entry name" value="RNA POLYMERASE SIGMA FACTOR FECI-RELATED"/>
    <property type="match status" value="1"/>
</dbReference>
<organism evidence="8 9">
    <name type="scientific">Paramagnetospirillum kuznetsovii</name>
    <dbReference type="NCBI Taxonomy" id="2053833"/>
    <lineage>
        <taxon>Bacteria</taxon>
        <taxon>Pseudomonadati</taxon>
        <taxon>Pseudomonadota</taxon>
        <taxon>Alphaproteobacteria</taxon>
        <taxon>Rhodospirillales</taxon>
        <taxon>Magnetospirillaceae</taxon>
        <taxon>Paramagnetospirillum</taxon>
    </lineage>
</organism>
<gene>
    <name evidence="8" type="ORF">CU669_18900</name>
</gene>
<evidence type="ECO:0000256" key="5">
    <source>
        <dbReference type="SAM" id="MobiDB-lite"/>
    </source>
</evidence>
<evidence type="ECO:0000256" key="1">
    <source>
        <dbReference type="ARBA" id="ARBA00010641"/>
    </source>
</evidence>
<dbReference type="InterPro" id="IPR007627">
    <property type="entry name" value="RNA_pol_sigma70_r2"/>
</dbReference>
<dbReference type="OrthoDB" id="9794372at2"/>
<dbReference type="Pfam" id="PF04542">
    <property type="entry name" value="Sigma70_r2"/>
    <property type="match status" value="1"/>
</dbReference>
<accession>A0A364NTX2</accession>
<evidence type="ECO:0000259" key="7">
    <source>
        <dbReference type="Pfam" id="PF08281"/>
    </source>
</evidence>
<dbReference type="InterPro" id="IPR036388">
    <property type="entry name" value="WH-like_DNA-bd_sf"/>
</dbReference>
<dbReference type="EMBL" id="PGTO01000026">
    <property type="protein sequence ID" value="RAU20317.1"/>
    <property type="molecule type" value="Genomic_DNA"/>
</dbReference>
<name>A0A364NTX2_9PROT</name>
<dbReference type="GO" id="GO:0016987">
    <property type="term" value="F:sigma factor activity"/>
    <property type="evidence" value="ECO:0007669"/>
    <property type="project" value="UniProtKB-KW"/>
</dbReference>
<dbReference type="Gene3D" id="1.10.1740.10">
    <property type="match status" value="1"/>
</dbReference>
<keyword evidence="3" id="KW-0731">Sigma factor</keyword>
<proteinExistence type="inferred from homology"/>
<sequence length="195" mass="21555">MRSNVAPRHPDLDARDADSSDTETSPERLYARSRAILRPALAGRLGSFADAEDVLHEAFIRFLNAYADRTIANPLALLARIAMNIIRDSARSEGFRRRQMGGQTAPICAGPPPHSPETLCSDRQGLQQVQDAINRLPPRCREVFLLHRLDGMPHAEVARTLGISRSMVEKHMARAETQLRAELAHHIDSPAVADA</sequence>
<evidence type="ECO:0000256" key="3">
    <source>
        <dbReference type="ARBA" id="ARBA00023082"/>
    </source>
</evidence>
<dbReference type="Proteomes" id="UP000251075">
    <property type="component" value="Unassembled WGS sequence"/>
</dbReference>
<evidence type="ECO:0000256" key="2">
    <source>
        <dbReference type="ARBA" id="ARBA00023015"/>
    </source>
</evidence>
<reference evidence="8 9" key="1">
    <citation type="submission" date="2017-11" db="EMBL/GenBank/DDBJ databases">
        <title>Draft genome sequence of magnetotactic bacterium Magnetospirillum kuznetsovii LBB-42.</title>
        <authorList>
            <person name="Grouzdev D.S."/>
            <person name="Rysina M.S."/>
            <person name="Baslerov R.V."/>
            <person name="Koziaeva V."/>
        </authorList>
    </citation>
    <scope>NUCLEOTIDE SEQUENCE [LARGE SCALE GENOMIC DNA]</scope>
    <source>
        <strain evidence="8 9">LBB-42</strain>
    </source>
</reference>
<dbReference type="Pfam" id="PF08281">
    <property type="entry name" value="Sigma70_r4_2"/>
    <property type="match status" value="1"/>
</dbReference>
<keyword evidence="4" id="KW-0804">Transcription</keyword>